<evidence type="ECO:0000313" key="2">
    <source>
        <dbReference type="EMBL" id="PTB77247.1"/>
    </source>
</evidence>
<protein>
    <submittedName>
        <fullName evidence="2">Uncharacterized protein</fullName>
    </submittedName>
</protein>
<keyword evidence="1" id="KW-0472">Membrane</keyword>
<evidence type="ECO:0000313" key="3">
    <source>
        <dbReference type="Proteomes" id="UP000240760"/>
    </source>
</evidence>
<feature type="transmembrane region" description="Helical" evidence="1">
    <location>
        <begin position="29"/>
        <end position="49"/>
    </location>
</feature>
<proteinExistence type="predicted"/>
<reference evidence="2 3" key="1">
    <citation type="submission" date="2016-07" db="EMBL/GenBank/DDBJ databases">
        <title>Multiple horizontal gene transfer events from other fungi enriched the ability of initially mycotrophic Trichoderma (Ascomycota) to feed on dead plant biomass.</title>
        <authorList>
            <consortium name="DOE Joint Genome Institute"/>
            <person name="Aerts A."/>
            <person name="Atanasova L."/>
            <person name="Chenthamara K."/>
            <person name="Zhang J."/>
            <person name="Grujic M."/>
            <person name="Henrissat B."/>
            <person name="Kuo A."/>
            <person name="Salamov A."/>
            <person name="Lipzen A."/>
            <person name="Labutti K."/>
            <person name="Barry K."/>
            <person name="Miao Y."/>
            <person name="Rahimi M.J."/>
            <person name="Shen Q."/>
            <person name="Grigoriev I.V."/>
            <person name="Kubicek C.P."/>
            <person name="Druzhinina I.S."/>
        </authorList>
    </citation>
    <scope>NUCLEOTIDE SEQUENCE [LARGE SCALE GENOMIC DNA]</scope>
    <source>
        <strain evidence="2 3">ATCC 18648</strain>
    </source>
</reference>
<dbReference type="AlphaFoldDB" id="A0A2T4C6P3"/>
<organism evidence="2 3">
    <name type="scientific">Trichoderma longibrachiatum ATCC 18648</name>
    <dbReference type="NCBI Taxonomy" id="983965"/>
    <lineage>
        <taxon>Eukaryota</taxon>
        <taxon>Fungi</taxon>
        <taxon>Dikarya</taxon>
        <taxon>Ascomycota</taxon>
        <taxon>Pezizomycotina</taxon>
        <taxon>Sordariomycetes</taxon>
        <taxon>Hypocreomycetidae</taxon>
        <taxon>Hypocreales</taxon>
        <taxon>Hypocreaceae</taxon>
        <taxon>Trichoderma</taxon>
    </lineage>
</organism>
<gene>
    <name evidence="2" type="ORF">M440DRAFT_1400152</name>
</gene>
<keyword evidence="3" id="KW-1185">Reference proteome</keyword>
<keyword evidence="1" id="KW-0812">Transmembrane</keyword>
<dbReference type="EMBL" id="KZ679130">
    <property type="protein sequence ID" value="PTB77247.1"/>
    <property type="molecule type" value="Genomic_DNA"/>
</dbReference>
<feature type="transmembrane region" description="Helical" evidence="1">
    <location>
        <begin position="125"/>
        <end position="146"/>
    </location>
</feature>
<dbReference type="Proteomes" id="UP000240760">
    <property type="component" value="Unassembled WGS sequence"/>
</dbReference>
<accession>A0A2T4C6P3</accession>
<feature type="transmembrane region" description="Helical" evidence="1">
    <location>
        <begin position="90"/>
        <end position="113"/>
    </location>
</feature>
<feature type="transmembrane region" description="Helical" evidence="1">
    <location>
        <begin position="61"/>
        <end position="78"/>
    </location>
</feature>
<feature type="transmembrane region" description="Helical" evidence="1">
    <location>
        <begin position="6"/>
        <end position="22"/>
    </location>
</feature>
<dbReference type="OrthoDB" id="10298876at2759"/>
<evidence type="ECO:0000256" key="1">
    <source>
        <dbReference type="SAM" id="Phobius"/>
    </source>
</evidence>
<name>A0A2T4C6P3_TRILO</name>
<keyword evidence="1" id="KW-1133">Transmembrane helix</keyword>
<sequence>MVAPEQIVNVAVPLAALAYPLLPPRAAHGILAGVAFMCSILLIVTYSRWFAGKPFPHVPEWIAPLNYFLADIGYLGLTAPSFRHLQPEDFWWTATRTIGMSLFAWAPCTVVFAPDVMLDSCASRGFKISCSTFCIVSFALSIPTYFRYLTRPVTIVLSRLAARRVRWLFRFWQEDIEANAEPVGHESLKDASGLEGVDGSQDSNLPRVVMKEKSFV</sequence>